<accession>A0A2T9JJ29</accession>
<dbReference type="Pfam" id="PF12697">
    <property type="entry name" value="Abhydrolase_6"/>
    <property type="match status" value="1"/>
</dbReference>
<dbReference type="GO" id="GO:0016787">
    <property type="term" value="F:hydrolase activity"/>
    <property type="evidence" value="ECO:0007669"/>
    <property type="project" value="UniProtKB-KW"/>
</dbReference>
<dbReference type="Proteomes" id="UP000244913">
    <property type="component" value="Unassembled WGS sequence"/>
</dbReference>
<dbReference type="AlphaFoldDB" id="A0A2T9JJ29"/>
<name>A0A2T9JJ29_9CAUL</name>
<evidence type="ECO:0000313" key="2">
    <source>
        <dbReference type="EMBL" id="PVM83689.1"/>
    </source>
</evidence>
<sequence>MADGRGRLNGETRPVTAAVMLIHGAWLTPRAWDRFKARYEGRGLTVVAPAWPLLDAPAEELRGLSPRTLGRLTLDAVVEAHAAHAVAMVEPPILIGHGLGGLIVQRLLDGGCGACGVAIASTPPLGLLARPRAAWALRRLAARWSGATLLPPEGFAELFAQTLPEDERRLAYVEHVVPAPARVVRQALLGPGGGAARATRRRPPLLLIAGDEDRMAPPAMVAAAARHQRRAASRTDLQCFSGRSHWLCNEPGWEDVADFALDWALANGRAALPGQAPKG</sequence>
<proteinExistence type="predicted"/>
<dbReference type="EMBL" id="QDKP01000029">
    <property type="protein sequence ID" value="PVM83689.1"/>
    <property type="molecule type" value="Genomic_DNA"/>
</dbReference>
<dbReference type="SUPFAM" id="SSF53474">
    <property type="entry name" value="alpha/beta-Hydrolases"/>
    <property type="match status" value="1"/>
</dbReference>
<protein>
    <submittedName>
        <fullName evidence="2">Alpha/beta hydrolase</fullName>
    </submittedName>
</protein>
<organism evidence="2 3">
    <name type="scientific">Caulobacter radicis</name>
    <dbReference type="NCBI Taxonomy" id="2172650"/>
    <lineage>
        <taxon>Bacteria</taxon>
        <taxon>Pseudomonadati</taxon>
        <taxon>Pseudomonadota</taxon>
        <taxon>Alphaproteobacteria</taxon>
        <taxon>Caulobacterales</taxon>
        <taxon>Caulobacteraceae</taxon>
        <taxon>Caulobacter</taxon>
    </lineage>
</organism>
<evidence type="ECO:0000259" key="1">
    <source>
        <dbReference type="Pfam" id="PF12697"/>
    </source>
</evidence>
<reference evidence="2 3" key="1">
    <citation type="submission" date="2018-04" db="EMBL/GenBank/DDBJ databases">
        <title>The genome sequence of Caulobacter sp. 736.</title>
        <authorList>
            <person name="Gao J."/>
            <person name="Sun J."/>
        </authorList>
    </citation>
    <scope>NUCLEOTIDE SEQUENCE [LARGE SCALE GENOMIC DNA]</scope>
    <source>
        <strain evidence="2 3">736</strain>
    </source>
</reference>
<keyword evidence="2" id="KW-0378">Hydrolase</keyword>
<gene>
    <name evidence="2" type="ORF">DDF65_09090</name>
</gene>
<evidence type="ECO:0000313" key="3">
    <source>
        <dbReference type="Proteomes" id="UP000244913"/>
    </source>
</evidence>
<comment type="caution">
    <text evidence="2">The sequence shown here is derived from an EMBL/GenBank/DDBJ whole genome shotgun (WGS) entry which is preliminary data.</text>
</comment>
<dbReference type="Gene3D" id="3.40.50.1820">
    <property type="entry name" value="alpha/beta hydrolase"/>
    <property type="match status" value="1"/>
</dbReference>
<keyword evidence="3" id="KW-1185">Reference proteome</keyword>
<feature type="domain" description="AB hydrolase-1" evidence="1">
    <location>
        <begin position="20"/>
        <end position="249"/>
    </location>
</feature>
<dbReference type="InterPro" id="IPR029058">
    <property type="entry name" value="AB_hydrolase_fold"/>
</dbReference>
<dbReference type="InterPro" id="IPR000073">
    <property type="entry name" value="AB_hydrolase_1"/>
</dbReference>